<evidence type="ECO:0000313" key="4">
    <source>
        <dbReference type="Proteomes" id="UP001626550"/>
    </source>
</evidence>
<keyword evidence="4" id="KW-1185">Reference proteome</keyword>
<dbReference type="InterPro" id="IPR014044">
    <property type="entry name" value="CAP_dom"/>
</dbReference>
<dbReference type="InterPro" id="IPR035940">
    <property type="entry name" value="CAP_sf"/>
</dbReference>
<dbReference type="EMBL" id="JBJKFK010002684">
    <property type="protein sequence ID" value="KAL3310735.1"/>
    <property type="molecule type" value="Genomic_DNA"/>
</dbReference>
<dbReference type="PRINTS" id="PR00837">
    <property type="entry name" value="V5TPXLIKE"/>
</dbReference>
<organism evidence="3 4">
    <name type="scientific">Cichlidogyrus casuarinus</name>
    <dbReference type="NCBI Taxonomy" id="1844966"/>
    <lineage>
        <taxon>Eukaryota</taxon>
        <taxon>Metazoa</taxon>
        <taxon>Spiralia</taxon>
        <taxon>Lophotrochozoa</taxon>
        <taxon>Platyhelminthes</taxon>
        <taxon>Monogenea</taxon>
        <taxon>Monopisthocotylea</taxon>
        <taxon>Dactylogyridea</taxon>
        <taxon>Ancyrocephalidae</taxon>
        <taxon>Cichlidogyrus</taxon>
    </lineage>
</organism>
<accession>A0ABD2PU88</accession>
<name>A0ABD2PU88_9PLAT</name>
<gene>
    <name evidence="3" type="ORF">Ciccas_010696</name>
</gene>
<evidence type="ECO:0000259" key="2">
    <source>
        <dbReference type="SMART" id="SM00198"/>
    </source>
</evidence>
<evidence type="ECO:0000313" key="3">
    <source>
        <dbReference type="EMBL" id="KAL3310735.1"/>
    </source>
</evidence>
<dbReference type="InterPro" id="IPR001283">
    <property type="entry name" value="CRISP-related"/>
</dbReference>
<dbReference type="AlphaFoldDB" id="A0ABD2PU88"/>
<evidence type="ECO:0000256" key="1">
    <source>
        <dbReference type="SAM" id="MobiDB-lite"/>
    </source>
</evidence>
<protein>
    <recommendedName>
        <fullName evidence="2">SCP domain-containing protein</fullName>
    </recommendedName>
</protein>
<proteinExistence type="predicted"/>
<dbReference type="SMART" id="SM00198">
    <property type="entry name" value="SCP"/>
    <property type="match status" value="2"/>
</dbReference>
<feature type="domain" description="SCP" evidence="2">
    <location>
        <begin position="257"/>
        <end position="416"/>
    </location>
</feature>
<dbReference type="InterPro" id="IPR034113">
    <property type="entry name" value="SCP_GAPR1-like"/>
</dbReference>
<dbReference type="CDD" id="cd05382">
    <property type="entry name" value="CAP_GAPR1-like"/>
    <property type="match status" value="2"/>
</dbReference>
<dbReference type="Gene3D" id="3.40.33.10">
    <property type="entry name" value="CAP"/>
    <property type="match status" value="2"/>
</dbReference>
<feature type="region of interest" description="Disordered" evidence="1">
    <location>
        <begin position="215"/>
        <end position="242"/>
    </location>
</feature>
<reference evidence="3 4" key="1">
    <citation type="submission" date="2024-11" db="EMBL/GenBank/DDBJ databases">
        <title>Adaptive evolution of stress response genes in parasites aligns with host niche diversity.</title>
        <authorList>
            <person name="Hahn C."/>
            <person name="Resl P."/>
        </authorList>
    </citation>
    <scope>NUCLEOTIDE SEQUENCE [LARGE SCALE GENOMIC DNA]</scope>
    <source>
        <strain evidence="3">EGGRZ-B1_66</strain>
        <tissue evidence="3">Body</tissue>
    </source>
</reference>
<sequence>MGVHDEFLDECLREHNEKRKMHGVPPLRHNRFLDESAQEWADQLITKEQLVNSGLSNRGELGESISMRTSTGTFVDIQGSEVVNQWYNDINNYDYVNCKGPAGNFTQLIWASSKEVGFGKANVGGKCIVVAHYRPPGNIRGRYPENVFPLKKEYDSFVTNTKNSNLDDEGTTKSVTIEYVKQPDGREVRVKKEVVESYDKMGNVVRRVRETFLDEEAQAPAPADENYAGNSSMSEDEAYEPRNLSQEAILEKRSLRNYMRQIVHQHNVYRLKHGAPKLKHSRRLSALAQEWADKLLDATYLSNSGFIYNGKRMGENIASRWSNNIAEYPAAEIIEGWYGENAKFEYGTEPNSIQGIGNFTQMVWKESHLIGVGRAIRNTGHSEDMPLGDSASSIPGLVSSRYVVVCFYFPAGNVATEFARNVPPPLK</sequence>
<dbReference type="Pfam" id="PF00188">
    <property type="entry name" value="CAP"/>
    <property type="match status" value="2"/>
</dbReference>
<dbReference type="Proteomes" id="UP001626550">
    <property type="component" value="Unassembled WGS sequence"/>
</dbReference>
<comment type="caution">
    <text evidence="3">The sequence shown here is derived from an EMBL/GenBank/DDBJ whole genome shotgun (WGS) entry which is preliminary data.</text>
</comment>
<dbReference type="PANTHER" id="PTHR10334">
    <property type="entry name" value="CYSTEINE-RICH SECRETORY PROTEIN-RELATED"/>
    <property type="match status" value="1"/>
</dbReference>
<feature type="domain" description="SCP" evidence="2">
    <location>
        <begin position="6"/>
        <end position="141"/>
    </location>
</feature>
<dbReference type="SUPFAM" id="SSF55797">
    <property type="entry name" value="PR-1-like"/>
    <property type="match status" value="2"/>
</dbReference>